<feature type="domain" description="Ice-binding protein C-terminal" evidence="2">
    <location>
        <begin position="245"/>
        <end position="269"/>
    </location>
</feature>
<dbReference type="Proteomes" id="UP000249633">
    <property type="component" value="Unassembled WGS sequence"/>
</dbReference>
<dbReference type="NCBIfam" id="TIGR02595">
    <property type="entry name" value="PEP_CTERM"/>
    <property type="match status" value="1"/>
</dbReference>
<dbReference type="InterPro" id="IPR013424">
    <property type="entry name" value="Ice-binding_C"/>
</dbReference>
<sequence>MKRLSNILATAVLLAAGGAHATDVKVTLTQLAPAGGVGIAPLWVGFHNGSFDAFDAGYAASLGIERAAEDGDASQLSTIFGATASGGIQGTLPGPPAFPGDVRSLTLSGLDLSGANRYFSYAAMVVLSNDFFIGNDNATQFDLASLASGGHVSLLVGGAGQVWDAGTEVNDFRYSLANGAYGIGGGQTQANQGTDEHGVIHLVSGNPYLGFEGQDLVPAGYQWGTLDFSNQGPFARVDIEVLAAPVPEPSSAALLLAGLGFAGFVARRRLR</sequence>
<comment type="caution">
    <text evidence="3">The sequence shown here is derived from an EMBL/GenBank/DDBJ whole genome shotgun (WGS) entry which is preliminary data.</text>
</comment>
<keyword evidence="1" id="KW-0732">Signal</keyword>
<name>A0A2W5DJG1_9BURK</name>
<dbReference type="Pfam" id="PF07589">
    <property type="entry name" value="PEP-CTERM"/>
    <property type="match status" value="1"/>
</dbReference>
<accession>A0A2W5DJG1</accession>
<protein>
    <submittedName>
        <fullName evidence="3">PEP-CTERM sorting domain-containing protein</fullName>
    </submittedName>
</protein>
<dbReference type="Gene3D" id="2.60.40.2130">
    <property type="entry name" value="F-spondin domain"/>
    <property type="match status" value="1"/>
</dbReference>
<evidence type="ECO:0000313" key="4">
    <source>
        <dbReference type="Proteomes" id="UP000249633"/>
    </source>
</evidence>
<feature type="chain" id="PRO_5016028760" evidence="1">
    <location>
        <begin position="22"/>
        <end position="271"/>
    </location>
</feature>
<dbReference type="AlphaFoldDB" id="A0A2W5DJG1"/>
<evidence type="ECO:0000256" key="1">
    <source>
        <dbReference type="SAM" id="SignalP"/>
    </source>
</evidence>
<dbReference type="EMBL" id="QFOD01000016">
    <property type="protein sequence ID" value="PZP29894.1"/>
    <property type="molecule type" value="Genomic_DNA"/>
</dbReference>
<dbReference type="InterPro" id="IPR009465">
    <property type="entry name" value="Spondin_N"/>
</dbReference>
<gene>
    <name evidence="3" type="ORF">DI603_15855</name>
</gene>
<feature type="signal peptide" evidence="1">
    <location>
        <begin position="1"/>
        <end position="21"/>
    </location>
</feature>
<evidence type="ECO:0000313" key="3">
    <source>
        <dbReference type="EMBL" id="PZP29894.1"/>
    </source>
</evidence>
<reference evidence="3 4" key="1">
    <citation type="submission" date="2017-08" db="EMBL/GenBank/DDBJ databases">
        <title>Infants hospitalized years apart are colonized by the same room-sourced microbial strains.</title>
        <authorList>
            <person name="Brooks B."/>
            <person name="Olm M.R."/>
            <person name="Firek B.A."/>
            <person name="Baker R."/>
            <person name="Thomas B.C."/>
            <person name="Morowitz M.J."/>
            <person name="Banfield J.F."/>
        </authorList>
    </citation>
    <scope>NUCLEOTIDE SEQUENCE [LARGE SCALE GENOMIC DNA]</scope>
    <source>
        <strain evidence="3">S2_012_000_R2_81</strain>
    </source>
</reference>
<organism evidence="3 4">
    <name type="scientific">Roseateles depolymerans</name>
    <dbReference type="NCBI Taxonomy" id="76731"/>
    <lineage>
        <taxon>Bacteria</taxon>
        <taxon>Pseudomonadati</taxon>
        <taxon>Pseudomonadota</taxon>
        <taxon>Betaproteobacteria</taxon>
        <taxon>Burkholderiales</taxon>
        <taxon>Sphaerotilaceae</taxon>
        <taxon>Roseateles</taxon>
    </lineage>
</organism>
<dbReference type="NCBIfam" id="NF038123">
    <property type="entry name" value="NF038123_dom"/>
    <property type="match status" value="1"/>
</dbReference>
<dbReference type="InterPro" id="IPR038678">
    <property type="entry name" value="Spondin_N_sf"/>
</dbReference>
<evidence type="ECO:0000259" key="2">
    <source>
        <dbReference type="Pfam" id="PF07589"/>
    </source>
</evidence>
<proteinExistence type="predicted"/>